<dbReference type="CDD" id="cd24029">
    <property type="entry name" value="ASKHA_NBD_HSP70_DnaK_HscA_HscC"/>
    <property type="match status" value="1"/>
</dbReference>
<name>A0A9W6WBZ8_9ACTN</name>
<dbReference type="PROSITE" id="PS00329">
    <property type="entry name" value="HSP70_2"/>
    <property type="match status" value="1"/>
</dbReference>
<proteinExistence type="inferred from homology"/>
<keyword evidence="4 7" id="KW-0067">ATP-binding</keyword>
<evidence type="ECO:0000256" key="1">
    <source>
        <dbReference type="ARBA" id="ARBA00007381"/>
    </source>
</evidence>
<evidence type="ECO:0000313" key="9">
    <source>
        <dbReference type="Proteomes" id="UP001165079"/>
    </source>
</evidence>
<evidence type="ECO:0000256" key="3">
    <source>
        <dbReference type="ARBA" id="ARBA00022741"/>
    </source>
</evidence>
<evidence type="ECO:0000256" key="4">
    <source>
        <dbReference type="ARBA" id="ARBA00022840"/>
    </source>
</evidence>
<keyword evidence="6" id="KW-0143">Chaperone</keyword>
<organism evidence="8 9">
    <name type="scientific">Actinorhabdospora filicis</name>
    <dbReference type="NCBI Taxonomy" id="1785913"/>
    <lineage>
        <taxon>Bacteria</taxon>
        <taxon>Bacillati</taxon>
        <taxon>Actinomycetota</taxon>
        <taxon>Actinomycetes</taxon>
        <taxon>Micromonosporales</taxon>
        <taxon>Micromonosporaceae</taxon>
        <taxon>Actinorhabdospora</taxon>
    </lineage>
</organism>
<sequence>MSDEIFFGVDLGTTNSVIAYIDQVGEPTVVPNQDSDGDITASVVYIDDDGSPVVGQAAKDVAPLYPDRVVALVKREMGRDREWAIGGQSFTPESLSALILRRLADNAFAHTGKPVGKAVITVPAYFGMLERGATRNAGRIAGLDVIGIVPEPVAAALHYDVVADAEGKTILVYDLGGGTFDTTVIAIEKGSIEVLCTDGDSQLGGVDWDRRLADVILREFKERVDLGDEDPEDNEHFMREVLAMAEDVKKGLSRAQSRPVAPRLGQTGARFDVTREQFEAATADLLDATIDYTRRTLATLAERHPGRKVDEVLLVGGSTRMPAVAARLEAELELTPRLHDPDLAVAKGAARYALGQAVWAWDGDEDTPGEDRVAARAEAIAASTGIAAATIRKIAEKRVVTVLPKAFGVRLVDTSKPGWMDDVEGSSYIEHLVHANDPLPSGPHHRELGTVVDDQGEIEIQLYEQSGAVEKPELAFNTAIDHDSGLVSGIPKGKAGMPVHIDMTIDEEGLLSLTATEPSSKKELTIRVRINVLDDDQVEAARRRITALTVKG</sequence>
<protein>
    <submittedName>
        <fullName evidence="8">Molecular chaperone DnaK</fullName>
    </submittedName>
</protein>
<evidence type="ECO:0000256" key="2">
    <source>
        <dbReference type="ARBA" id="ARBA00022553"/>
    </source>
</evidence>
<comment type="similarity">
    <text evidence="1 7">Belongs to the heat shock protein 70 family.</text>
</comment>
<dbReference type="EMBL" id="BSTX01000002">
    <property type="protein sequence ID" value="GLZ79235.1"/>
    <property type="molecule type" value="Genomic_DNA"/>
</dbReference>
<comment type="caution">
    <text evidence="8">The sequence shown here is derived from an EMBL/GenBank/DDBJ whole genome shotgun (WGS) entry which is preliminary data.</text>
</comment>
<dbReference type="GO" id="GO:0140662">
    <property type="term" value="F:ATP-dependent protein folding chaperone"/>
    <property type="evidence" value="ECO:0007669"/>
    <property type="project" value="InterPro"/>
</dbReference>
<dbReference type="Proteomes" id="UP001165079">
    <property type="component" value="Unassembled WGS sequence"/>
</dbReference>
<evidence type="ECO:0000313" key="8">
    <source>
        <dbReference type="EMBL" id="GLZ79235.1"/>
    </source>
</evidence>
<gene>
    <name evidence="8" type="primary">dnaK</name>
    <name evidence="8" type="ORF">Afil01_40420</name>
</gene>
<evidence type="ECO:0000256" key="5">
    <source>
        <dbReference type="ARBA" id="ARBA00023016"/>
    </source>
</evidence>
<keyword evidence="5" id="KW-0346">Stress response</keyword>
<dbReference type="PROSITE" id="PS01036">
    <property type="entry name" value="HSP70_3"/>
    <property type="match status" value="1"/>
</dbReference>
<dbReference type="InterPro" id="IPR029047">
    <property type="entry name" value="HSP70_peptide-bd_sf"/>
</dbReference>
<reference evidence="8" key="1">
    <citation type="submission" date="2023-03" db="EMBL/GenBank/DDBJ databases">
        <title>Actinorhabdospora filicis NBRC 111898.</title>
        <authorList>
            <person name="Ichikawa N."/>
            <person name="Sato H."/>
            <person name="Tonouchi N."/>
        </authorList>
    </citation>
    <scope>NUCLEOTIDE SEQUENCE</scope>
    <source>
        <strain evidence="8">NBRC 111898</strain>
    </source>
</reference>
<keyword evidence="2" id="KW-0597">Phosphoprotein</keyword>
<keyword evidence="9" id="KW-1185">Reference proteome</keyword>
<dbReference type="PANTHER" id="PTHR19375">
    <property type="entry name" value="HEAT SHOCK PROTEIN 70KDA"/>
    <property type="match status" value="1"/>
</dbReference>
<dbReference type="Gene3D" id="3.30.420.40">
    <property type="match status" value="2"/>
</dbReference>
<dbReference type="Gene3D" id="3.90.640.10">
    <property type="entry name" value="Actin, Chain A, domain 4"/>
    <property type="match status" value="1"/>
</dbReference>
<evidence type="ECO:0000256" key="6">
    <source>
        <dbReference type="ARBA" id="ARBA00023186"/>
    </source>
</evidence>
<dbReference type="InterPro" id="IPR013126">
    <property type="entry name" value="Hsp_70_fam"/>
</dbReference>
<dbReference type="AlphaFoldDB" id="A0A9W6WBZ8"/>
<dbReference type="FunFam" id="3.30.420.40:FF:000545">
    <property type="entry name" value="Endoplasmic reticulum chaperone BiP"/>
    <property type="match status" value="1"/>
</dbReference>
<dbReference type="PROSITE" id="PS00297">
    <property type="entry name" value="HSP70_1"/>
    <property type="match status" value="1"/>
</dbReference>
<accession>A0A9W6WBZ8</accession>
<dbReference type="GO" id="GO:0005524">
    <property type="term" value="F:ATP binding"/>
    <property type="evidence" value="ECO:0007669"/>
    <property type="project" value="UniProtKB-KW"/>
</dbReference>
<dbReference type="SUPFAM" id="SSF100920">
    <property type="entry name" value="Heat shock protein 70kD (HSP70), peptide-binding domain"/>
    <property type="match status" value="1"/>
</dbReference>
<dbReference type="Gene3D" id="2.60.34.10">
    <property type="entry name" value="Substrate Binding Domain Of DNAk, Chain A, domain 1"/>
    <property type="match status" value="1"/>
</dbReference>
<dbReference type="InterPro" id="IPR043129">
    <property type="entry name" value="ATPase_NBD"/>
</dbReference>
<dbReference type="PRINTS" id="PR00301">
    <property type="entry name" value="HEATSHOCK70"/>
</dbReference>
<keyword evidence="3 7" id="KW-0547">Nucleotide-binding</keyword>
<dbReference type="InterPro" id="IPR018181">
    <property type="entry name" value="Heat_shock_70_CS"/>
</dbReference>
<dbReference type="SUPFAM" id="SSF53067">
    <property type="entry name" value="Actin-like ATPase domain"/>
    <property type="match status" value="2"/>
</dbReference>
<evidence type="ECO:0000256" key="7">
    <source>
        <dbReference type="RuleBase" id="RU003322"/>
    </source>
</evidence>
<dbReference type="Pfam" id="PF00012">
    <property type="entry name" value="HSP70"/>
    <property type="match status" value="2"/>
</dbReference>
<dbReference type="RefSeq" id="WP_285664355.1">
    <property type="nucleotide sequence ID" value="NZ_BSTX01000002.1"/>
</dbReference>